<dbReference type="EMBL" id="CAUJNA010002791">
    <property type="protein sequence ID" value="CAJ1394281.1"/>
    <property type="molecule type" value="Genomic_DNA"/>
</dbReference>
<sequence>MYSHKDGGWVKEEKMSASLHDTNEADCYGFVLPSAEDAFFRSCKTRAENLLKPSRPRLGVSKAHATRVQDQRLRADQWQCAAPEPALPNVVSQPFFGKMHRAEATEVQRLMFSAY</sequence>
<comment type="caution">
    <text evidence="1">The sequence shown here is derived from an EMBL/GenBank/DDBJ whole genome shotgun (WGS) entry which is preliminary data.</text>
</comment>
<dbReference type="AlphaFoldDB" id="A0AA36N8H0"/>
<name>A0AA36N8H0_9DINO</name>
<dbReference type="Proteomes" id="UP001178507">
    <property type="component" value="Unassembled WGS sequence"/>
</dbReference>
<gene>
    <name evidence="1" type="ORF">EVOR1521_LOCUS18976</name>
</gene>
<protein>
    <submittedName>
        <fullName evidence="1">Uncharacterized protein</fullName>
    </submittedName>
</protein>
<evidence type="ECO:0000313" key="2">
    <source>
        <dbReference type="Proteomes" id="UP001178507"/>
    </source>
</evidence>
<evidence type="ECO:0000313" key="1">
    <source>
        <dbReference type="EMBL" id="CAJ1394281.1"/>
    </source>
</evidence>
<accession>A0AA36N8H0</accession>
<organism evidence="1 2">
    <name type="scientific">Effrenium voratum</name>
    <dbReference type="NCBI Taxonomy" id="2562239"/>
    <lineage>
        <taxon>Eukaryota</taxon>
        <taxon>Sar</taxon>
        <taxon>Alveolata</taxon>
        <taxon>Dinophyceae</taxon>
        <taxon>Suessiales</taxon>
        <taxon>Symbiodiniaceae</taxon>
        <taxon>Effrenium</taxon>
    </lineage>
</organism>
<reference evidence="1" key="1">
    <citation type="submission" date="2023-08" db="EMBL/GenBank/DDBJ databases">
        <authorList>
            <person name="Chen Y."/>
            <person name="Shah S."/>
            <person name="Dougan E. K."/>
            <person name="Thang M."/>
            <person name="Chan C."/>
        </authorList>
    </citation>
    <scope>NUCLEOTIDE SEQUENCE</scope>
</reference>
<keyword evidence="2" id="KW-1185">Reference proteome</keyword>
<proteinExistence type="predicted"/>